<evidence type="ECO:0000256" key="6">
    <source>
        <dbReference type="SAM" id="Phobius"/>
    </source>
</evidence>
<comment type="caution">
    <text evidence="8">The sequence shown here is derived from an EMBL/GenBank/DDBJ whole genome shotgun (WGS) entry which is preliminary data.</text>
</comment>
<evidence type="ECO:0000313" key="8">
    <source>
        <dbReference type="EMBL" id="GAA5170627.1"/>
    </source>
</evidence>
<feature type="transmembrane region" description="Helical" evidence="6">
    <location>
        <begin position="152"/>
        <end position="169"/>
    </location>
</feature>
<dbReference type="CDD" id="cd17339">
    <property type="entry name" value="MFS_NIMT_CynX_like"/>
    <property type="match status" value="1"/>
</dbReference>
<feature type="transmembrane region" description="Helical" evidence="6">
    <location>
        <begin position="320"/>
        <end position="340"/>
    </location>
</feature>
<comment type="subcellular location">
    <subcellularLocation>
        <location evidence="1">Cell membrane</location>
        <topology evidence="1">Multi-pass membrane protein</topology>
    </subcellularLocation>
</comment>
<feature type="transmembrane region" description="Helical" evidence="6">
    <location>
        <begin position="206"/>
        <end position="227"/>
    </location>
</feature>
<dbReference type="PANTHER" id="PTHR23523">
    <property type="match status" value="1"/>
</dbReference>
<dbReference type="InterPro" id="IPR001958">
    <property type="entry name" value="Tet-R_TetA/multi-R_MdtG-like"/>
</dbReference>
<dbReference type="PRINTS" id="PR01035">
    <property type="entry name" value="TCRTETA"/>
</dbReference>
<keyword evidence="2 6" id="KW-0812">Transmembrane</keyword>
<feature type="transmembrane region" description="Helical" evidence="6">
    <location>
        <begin position="403"/>
        <end position="426"/>
    </location>
</feature>
<proteinExistence type="predicted"/>
<keyword evidence="3 6" id="KW-1133">Transmembrane helix</keyword>
<evidence type="ECO:0000256" key="2">
    <source>
        <dbReference type="ARBA" id="ARBA00022692"/>
    </source>
</evidence>
<dbReference type="Proteomes" id="UP001428817">
    <property type="component" value="Unassembled WGS sequence"/>
</dbReference>
<dbReference type="PANTHER" id="PTHR23523:SF2">
    <property type="entry name" value="2-NITROIMIDAZOLE TRANSPORTER"/>
    <property type="match status" value="1"/>
</dbReference>
<evidence type="ECO:0000259" key="7">
    <source>
        <dbReference type="PROSITE" id="PS50850"/>
    </source>
</evidence>
<feature type="transmembrane region" description="Helical" evidence="6">
    <location>
        <begin position="84"/>
        <end position="108"/>
    </location>
</feature>
<dbReference type="PROSITE" id="PS50850">
    <property type="entry name" value="MFS"/>
    <property type="match status" value="1"/>
</dbReference>
<keyword evidence="9" id="KW-1185">Reference proteome</keyword>
<feature type="transmembrane region" description="Helical" evidence="6">
    <location>
        <begin position="114"/>
        <end position="140"/>
    </location>
</feature>
<feature type="transmembrane region" description="Helical" evidence="6">
    <location>
        <begin position="175"/>
        <end position="194"/>
    </location>
</feature>
<dbReference type="InterPro" id="IPR020846">
    <property type="entry name" value="MFS_dom"/>
</dbReference>
<feature type="transmembrane region" description="Helical" evidence="6">
    <location>
        <begin position="438"/>
        <end position="458"/>
    </location>
</feature>
<reference evidence="9" key="1">
    <citation type="journal article" date="2019" name="Int. J. Syst. Evol. Microbiol.">
        <title>The Global Catalogue of Microorganisms (GCM) 10K type strain sequencing project: providing services to taxonomists for standard genome sequencing and annotation.</title>
        <authorList>
            <consortium name="The Broad Institute Genomics Platform"/>
            <consortium name="The Broad Institute Genome Sequencing Center for Infectious Disease"/>
            <person name="Wu L."/>
            <person name="Ma J."/>
        </authorList>
    </citation>
    <scope>NUCLEOTIDE SEQUENCE [LARGE SCALE GENOMIC DNA]</scope>
    <source>
        <strain evidence="9">JCM 18303</strain>
    </source>
</reference>
<feature type="region of interest" description="Disordered" evidence="5">
    <location>
        <begin position="1"/>
        <end position="78"/>
    </location>
</feature>
<keyword evidence="4 6" id="KW-0472">Membrane</keyword>
<gene>
    <name evidence="8" type="ORF">GCM10023321_68100</name>
</gene>
<dbReference type="InterPro" id="IPR052524">
    <property type="entry name" value="MFS_Cyanate_Porter"/>
</dbReference>
<organism evidence="8 9">
    <name type="scientific">Pseudonocardia eucalypti</name>
    <dbReference type="NCBI Taxonomy" id="648755"/>
    <lineage>
        <taxon>Bacteria</taxon>
        <taxon>Bacillati</taxon>
        <taxon>Actinomycetota</taxon>
        <taxon>Actinomycetes</taxon>
        <taxon>Pseudonocardiales</taxon>
        <taxon>Pseudonocardiaceae</taxon>
        <taxon>Pseudonocardia</taxon>
    </lineage>
</organism>
<feature type="transmembrane region" description="Helical" evidence="6">
    <location>
        <begin position="349"/>
        <end position="368"/>
    </location>
</feature>
<feature type="transmembrane region" description="Helical" evidence="6">
    <location>
        <begin position="374"/>
        <end position="396"/>
    </location>
</feature>
<sequence length="470" mass="46935">MPESMAIAPIRPRRVTRSIGRFTGPTLVQTSDPKPARPGPPPSAAPGSPTPAAAASDSASDRAEAAGSAPVRPEGAEPAPGRRVLVVVGIALVAVNLRTAVTSLGALLGEVTAAWSFSGAAAGLLTALPVLTFALLGVGAPRLARRLGTETLVALAMLFTAGGLAMRAVTGAWPVFLLASVLALAGAAVGNVLLPPLVKKYFPDRIGALTALYTTALALGMTGGAALTVPTQRALDGDWRVGLGIWAGLALVAVPPWLALATGAGAVEPGPARRMAVHRSGTALALTVFFGCQSCNAYVVLDWLPTVLADAGVDPARAGIPLAVFGAAAVPASLLVPWLAARSDGAQRGLVLATALSYAAGYLGLLGAPAGAGWLWGLLLGVGNGAFPLAVTLIGLRSHDAEVTAALSGLVQGAGYLLAAAGPLLVGLLHQSTGGWRAPLLVLLGGLVVQLASGLRAARSGTVDGFSNQH</sequence>
<evidence type="ECO:0000313" key="9">
    <source>
        <dbReference type="Proteomes" id="UP001428817"/>
    </source>
</evidence>
<dbReference type="Gene3D" id="1.20.1250.20">
    <property type="entry name" value="MFS general substrate transporter like domains"/>
    <property type="match status" value="2"/>
</dbReference>
<evidence type="ECO:0000256" key="3">
    <source>
        <dbReference type="ARBA" id="ARBA00022989"/>
    </source>
</evidence>
<evidence type="ECO:0000256" key="1">
    <source>
        <dbReference type="ARBA" id="ARBA00004651"/>
    </source>
</evidence>
<protein>
    <submittedName>
        <fullName evidence="8">CynX/NimT family MFS transporter</fullName>
    </submittedName>
</protein>
<evidence type="ECO:0000256" key="5">
    <source>
        <dbReference type="SAM" id="MobiDB-lite"/>
    </source>
</evidence>
<name>A0ABP9R1U5_9PSEU</name>
<dbReference type="RefSeq" id="WP_185060007.1">
    <property type="nucleotide sequence ID" value="NZ_BAABJP010000044.1"/>
</dbReference>
<feature type="transmembrane region" description="Helical" evidence="6">
    <location>
        <begin position="239"/>
        <end position="260"/>
    </location>
</feature>
<dbReference type="InterPro" id="IPR011701">
    <property type="entry name" value="MFS"/>
</dbReference>
<feature type="domain" description="Major facilitator superfamily (MFS) profile" evidence="7">
    <location>
        <begin position="84"/>
        <end position="470"/>
    </location>
</feature>
<evidence type="ECO:0000256" key="4">
    <source>
        <dbReference type="ARBA" id="ARBA00023136"/>
    </source>
</evidence>
<accession>A0ABP9R1U5</accession>
<dbReference type="Pfam" id="PF07690">
    <property type="entry name" value="MFS_1"/>
    <property type="match status" value="1"/>
</dbReference>
<dbReference type="SUPFAM" id="SSF103473">
    <property type="entry name" value="MFS general substrate transporter"/>
    <property type="match status" value="1"/>
</dbReference>
<feature type="transmembrane region" description="Helical" evidence="6">
    <location>
        <begin position="281"/>
        <end position="300"/>
    </location>
</feature>
<feature type="compositionally biased region" description="Low complexity" evidence="5">
    <location>
        <begin position="45"/>
        <end position="58"/>
    </location>
</feature>
<dbReference type="InterPro" id="IPR036259">
    <property type="entry name" value="MFS_trans_sf"/>
</dbReference>
<dbReference type="EMBL" id="BAABJP010000044">
    <property type="protein sequence ID" value="GAA5170627.1"/>
    <property type="molecule type" value="Genomic_DNA"/>
</dbReference>